<dbReference type="SUPFAM" id="SSF52540">
    <property type="entry name" value="P-loop containing nucleoside triphosphate hydrolases"/>
    <property type="match status" value="1"/>
</dbReference>
<dbReference type="GO" id="GO:0003774">
    <property type="term" value="F:cytoskeletal motor activity"/>
    <property type="evidence" value="ECO:0007669"/>
    <property type="project" value="InterPro"/>
</dbReference>
<accession>A0A2K3LK28</accession>
<evidence type="ECO:0000313" key="4">
    <source>
        <dbReference type="Proteomes" id="UP000236291"/>
    </source>
</evidence>
<evidence type="ECO:0000313" key="3">
    <source>
        <dbReference type="EMBL" id="PNX78897.1"/>
    </source>
</evidence>
<dbReference type="GO" id="GO:0003779">
    <property type="term" value="F:actin binding"/>
    <property type="evidence" value="ECO:0007669"/>
    <property type="project" value="UniProtKB-KW"/>
</dbReference>
<dbReference type="Proteomes" id="UP000236291">
    <property type="component" value="Unassembled WGS sequence"/>
</dbReference>
<comment type="similarity">
    <text evidence="1">Belongs to the TRAFAC class myosin-kinesin ATPase superfamily. Myosin family.</text>
</comment>
<dbReference type="AlphaFoldDB" id="A0A2K3LK28"/>
<dbReference type="Gene3D" id="1.20.58.530">
    <property type="match status" value="1"/>
</dbReference>
<gene>
    <name evidence="3" type="ORF">L195_g034879</name>
</gene>
<sequence length="56" mass="6447">KLLSLFFLLDEESNLIEAADLTFSHKLKNLLDANNCFKEERGGAFSVRHYAEEVIF</sequence>
<comment type="caution">
    <text evidence="3">The sequence shown here is derived from an EMBL/GenBank/DDBJ whole genome shotgun (WGS) entry which is preliminary data.</text>
</comment>
<protein>
    <submittedName>
        <fullName evidence="3">Myosin-J heavy chain-like protein</fullName>
    </submittedName>
</protein>
<feature type="domain" description="Myosin motor" evidence="2">
    <location>
        <begin position="1"/>
        <end position="56"/>
    </location>
</feature>
<proteinExistence type="inferred from homology"/>
<organism evidence="3 4">
    <name type="scientific">Trifolium pratense</name>
    <name type="common">Red clover</name>
    <dbReference type="NCBI Taxonomy" id="57577"/>
    <lineage>
        <taxon>Eukaryota</taxon>
        <taxon>Viridiplantae</taxon>
        <taxon>Streptophyta</taxon>
        <taxon>Embryophyta</taxon>
        <taxon>Tracheophyta</taxon>
        <taxon>Spermatophyta</taxon>
        <taxon>Magnoliopsida</taxon>
        <taxon>eudicotyledons</taxon>
        <taxon>Gunneridae</taxon>
        <taxon>Pentapetalae</taxon>
        <taxon>rosids</taxon>
        <taxon>fabids</taxon>
        <taxon>Fabales</taxon>
        <taxon>Fabaceae</taxon>
        <taxon>Papilionoideae</taxon>
        <taxon>50 kb inversion clade</taxon>
        <taxon>NPAAA clade</taxon>
        <taxon>Hologalegina</taxon>
        <taxon>IRL clade</taxon>
        <taxon>Trifolieae</taxon>
        <taxon>Trifolium</taxon>
    </lineage>
</organism>
<dbReference type="PROSITE" id="PS51456">
    <property type="entry name" value="MYOSIN_MOTOR"/>
    <property type="match status" value="1"/>
</dbReference>
<keyword evidence="1" id="KW-0009">Actin-binding</keyword>
<feature type="non-terminal residue" evidence="3">
    <location>
        <position position="1"/>
    </location>
</feature>
<keyword evidence="1" id="KW-0505">Motor protein</keyword>
<comment type="caution">
    <text evidence="1">Lacks conserved residue(s) required for the propagation of feature annotation.</text>
</comment>
<dbReference type="InterPro" id="IPR027417">
    <property type="entry name" value="P-loop_NTPase"/>
</dbReference>
<evidence type="ECO:0000259" key="2">
    <source>
        <dbReference type="PROSITE" id="PS51456"/>
    </source>
</evidence>
<dbReference type="STRING" id="57577.A0A2K3LK28"/>
<name>A0A2K3LK28_TRIPR</name>
<dbReference type="InterPro" id="IPR001609">
    <property type="entry name" value="Myosin_head_motor_dom-like"/>
</dbReference>
<evidence type="ECO:0000256" key="1">
    <source>
        <dbReference type="PROSITE-ProRule" id="PRU00782"/>
    </source>
</evidence>
<keyword evidence="1" id="KW-0518">Myosin</keyword>
<reference evidence="3 4" key="1">
    <citation type="journal article" date="2014" name="Am. J. Bot.">
        <title>Genome assembly and annotation for red clover (Trifolium pratense; Fabaceae).</title>
        <authorList>
            <person name="Istvanek J."/>
            <person name="Jaros M."/>
            <person name="Krenek A."/>
            <person name="Repkova J."/>
        </authorList>
    </citation>
    <scope>NUCLEOTIDE SEQUENCE [LARGE SCALE GENOMIC DNA]</scope>
    <source>
        <strain evidence="4">cv. Tatra</strain>
        <tissue evidence="3">Young leaves</tissue>
    </source>
</reference>
<dbReference type="GO" id="GO:0016459">
    <property type="term" value="C:myosin complex"/>
    <property type="evidence" value="ECO:0007669"/>
    <property type="project" value="UniProtKB-KW"/>
</dbReference>
<dbReference type="GO" id="GO:0005524">
    <property type="term" value="F:ATP binding"/>
    <property type="evidence" value="ECO:0007669"/>
    <property type="project" value="InterPro"/>
</dbReference>
<reference evidence="3 4" key="2">
    <citation type="journal article" date="2017" name="Front. Plant Sci.">
        <title>Gene Classification and Mining of Molecular Markers Useful in Red Clover (Trifolium pratense) Breeding.</title>
        <authorList>
            <person name="Istvanek J."/>
            <person name="Dluhosova J."/>
            <person name="Dluhos P."/>
            <person name="Patkova L."/>
            <person name="Nedelnik J."/>
            <person name="Repkova J."/>
        </authorList>
    </citation>
    <scope>NUCLEOTIDE SEQUENCE [LARGE SCALE GENOMIC DNA]</scope>
    <source>
        <strain evidence="4">cv. Tatra</strain>
        <tissue evidence="3">Young leaves</tissue>
    </source>
</reference>
<dbReference type="EMBL" id="ASHM01034945">
    <property type="protein sequence ID" value="PNX78897.1"/>
    <property type="molecule type" value="Genomic_DNA"/>
</dbReference>